<name>A0A2X1UN56_9BURK</name>
<proteinExistence type="inferred from homology"/>
<reference evidence="2 3" key="1">
    <citation type="submission" date="2018-06" db="EMBL/GenBank/DDBJ databases">
        <authorList>
            <consortium name="Pathogen Informatics"/>
            <person name="Doyle S."/>
        </authorList>
    </citation>
    <scope>NUCLEOTIDE SEQUENCE [LARGE SCALE GENOMIC DNA]</scope>
    <source>
        <strain evidence="2 3">NCTC11009</strain>
    </source>
</reference>
<accession>A0A2X1UN56</accession>
<dbReference type="InterPro" id="IPR005031">
    <property type="entry name" value="COQ10_START"/>
</dbReference>
<dbReference type="InterPro" id="IPR023393">
    <property type="entry name" value="START-like_dom_sf"/>
</dbReference>
<dbReference type="PANTHER" id="PTHR12901:SF10">
    <property type="entry name" value="COENZYME Q-BINDING PROTEIN COQ10, MITOCHONDRIAL"/>
    <property type="match status" value="1"/>
</dbReference>
<dbReference type="EMBL" id="UATH01000001">
    <property type="protein sequence ID" value="SPY08537.1"/>
    <property type="molecule type" value="Genomic_DNA"/>
</dbReference>
<dbReference type="PANTHER" id="PTHR12901">
    <property type="entry name" value="SPERM PROTEIN HOMOLOG"/>
    <property type="match status" value="1"/>
</dbReference>
<protein>
    <submittedName>
        <fullName evidence="2">Ribosome association toxin RatA</fullName>
    </submittedName>
</protein>
<sequence length="158" mass="17969">MPSIILFIDFISMHTVKRSVLVPYSAEQMFNLVADVDKYEEFMPWCGGSEIKERFDGGLVGSVTIALSKIKHTFTTRNTHDYPHQIHLDLVDGPFSSLTGDWIFTPLAEDACKVEFTLNYAFNSRPLEFILGPIFNKVANSFIDSFTKRAEQQYGEAF</sequence>
<dbReference type="GO" id="GO:0045333">
    <property type="term" value="P:cellular respiration"/>
    <property type="evidence" value="ECO:0007669"/>
    <property type="project" value="InterPro"/>
</dbReference>
<dbReference type="CDD" id="cd07813">
    <property type="entry name" value="COQ10p_like"/>
    <property type="match status" value="1"/>
</dbReference>
<evidence type="ECO:0000313" key="3">
    <source>
        <dbReference type="Proteomes" id="UP000250242"/>
    </source>
</evidence>
<dbReference type="GO" id="GO:0048039">
    <property type="term" value="F:ubiquinone binding"/>
    <property type="evidence" value="ECO:0007669"/>
    <property type="project" value="InterPro"/>
</dbReference>
<organism evidence="2 3">
    <name type="scientific">Oligella urethralis</name>
    <dbReference type="NCBI Taxonomy" id="90245"/>
    <lineage>
        <taxon>Bacteria</taxon>
        <taxon>Pseudomonadati</taxon>
        <taxon>Pseudomonadota</taxon>
        <taxon>Betaproteobacteria</taxon>
        <taxon>Burkholderiales</taxon>
        <taxon>Alcaligenaceae</taxon>
        <taxon>Oligella</taxon>
    </lineage>
</organism>
<evidence type="ECO:0000313" key="2">
    <source>
        <dbReference type="EMBL" id="SPY08537.1"/>
    </source>
</evidence>
<dbReference type="AlphaFoldDB" id="A0A2X1UN56"/>
<evidence type="ECO:0000256" key="1">
    <source>
        <dbReference type="ARBA" id="ARBA00008918"/>
    </source>
</evidence>
<dbReference type="SUPFAM" id="SSF55961">
    <property type="entry name" value="Bet v1-like"/>
    <property type="match status" value="1"/>
</dbReference>
<comment type="similarity">
    <text evidence="1">Belongs to the ribosome association toxin RatA family.</text>
</comment>
<dbReference type="Pfam" id="PF03364">
    <property type="entry name" value="Polyketide_cyc"/>
    <property type="match status" value="1"/>
</dbReference>
<gene>
    <name evidence="2" type="primary">ratA</name>
    <name evidence="2" type="ORF">NCTC11009_01764</name>
</gene>
<dbReference type="Proteomes" id="UP000250242">
    <property type="component" value="Unassembled WGS sequence"/>
</dbReference>
<dbReference type="InterPro" id="IPR044996">
    <property type="entry name" value="COQ10-like"/>
</dbReference>
<dbReference type="Gene3D" id="3.30.530.20">
    <property type="match status" value="1"/>
</dbReference>